<gene>
    <name evidence="1" type="ORF">EVAR_62396_1</name>
</gene>
<name>A0A4C1ZA16_EUMVA</name>
<comment type="caution">
    <text evidence="1">The sequence shown here is derived from an EMBL/GenBank/DDBJ whole genome shotgun (WGS) entry which is preliminary data.</text>
</comment>
<protein>
    <submittedName>
        <fullName evidence="1">Uncharacterized protein</fullName>
    </submittedName>
</protein>
<keyword evidence="2" id="KW-1185">Reference proteome</keyword>
<accession>A0A4C1ZA16</accession>
<reference evidence="1 2" key="1">
    <citation type="journal article" date="2019" name="Commun. Biol.">
        <title>The bagworm genome reveals a unique fibroin gene that provides high tensile strength.</title>
        <authorList>
            <person name="Kono N."/>
            <person name="Nakamura H."/>
            <person name="Ohtoshi R."/>
            <person name="Tomita M."/>
            <person name="Numata K."/>
            <person name="Arakawa K."/>
        </authorList>
    </citation>
    <scope>NUCLEOTIDE SEQUENCE [LARGE SCALE GENOMIC DNA]</scope>
</reference>
<dbReference type="AlphaFoldDB" id="A0A4C1ZA16"/>
<dbReference type="Proteomes" id="UP000299102">
    <property type="component" value="Unassembled WGS sequence"/>
</dbReference>
<proteinExistence type="predicted"/>
<sequence>MSSLNVTAGLARLFFSTVTRFLHDSKPRIEKVKNGTEEDKHLRSSNGFAARPPTASCSYGFGVGPFLGGRRSRWPTGFDYRFGVVPILVRRRHLGRHFYRAVTLSCRFLLSRLWSRRRAPDVGHAYILADPRTGDQSSDDRRTRAIGSVSTASRFRPKGYLSAKMCSKTAALCLVYVAVFVAVASSEADSPTNVAEFLSKGSLRFRYDRPSAGRTFGHNALKRLSFIFLPVMFTLGGHLDAADGARRHIRQEFGYRGHAAHRGC</sequence>
<evidence type="ECO:0000313" key="1">
    <source>
        <dbReference type="EMBL" id="GBP83954.1"/>
    </source>
</evidence>
<organism evidence="1 2">
    <name type="scientific">Eumeta variegata</name>
    <name type="common">Bagworm moth</name>
    <name type="synonym">Eumeta japonica</name>
    <dbReference type="NCBI Taxonomy" id="151549"/>
    <lineage>
        <taxon>Eukaryota</taxon>
        <taxon>Metazoa</taxon>
        <taxon>Ecdysozoa</taxon>
        <taxon>Arthropoda</taxon>
        <taxon>Hexapoda</taxon>
        <taxon>Insecta</taxon>
        <taxon>Pterygota</taxon>
        <taxon>Neoptera</taxon>
        <taxon>Endopterygota</taxon>
        <taxon>Lepidoptera</taxon>
        <taxon>Glossata</taxon>
        <taxon>Ditrysia</taxon>
        <taxon>Tineoidea</taxon>
        <taxon>Psychidae</taxon>
        <taxon>Oiketicinae</taxon>
        <taxon>Eumeta</taxon>
    </lineage>
</organism>
<evidence type="ECO:0000313" key="2">
    <source>
        <dbReference type="Proteomes" id="UP000299102"/>
    </source>
</evidence>
<dbReference type="OrthoDB" id="6611212at2759"/>
<dbReference type="EMBL" id="BGZK01001651">
    <property type="protein sequence ID" value="GBP83954.1"/>
    <property type="molecule type" value="Genomic_DNA"/>
</dbReference>